<dbReference type="InterPro" id="IPR006142">
    <property type="entry name" value="INTEIN"/>
</dbReference>
<dbReference type="Gene3D" id="2.170.16.10">
    <property type="entry name" value="Hedgehog/Intein (Hint) domain"/>
    <property type="match status" value="1"/>
</dbReference>
<dbReference type="InterPro" id="IPR004860">
    <property type="entry name" value="LAGLIDADG_dom"/>
</dbReference>
<keyword evidence="2" id="KW-0255">Endonuclease</keyword>
<organism evidence="2">
    <name type="scientific">viral metagenome</name>
    <dbReference type="NCBI Taxonomy" id="1070528"/>
    <lineage>
        <taxon>unclassified sequences</taxon>
        <taxon>metagenomes</taxon>
        <taxon>organismal metagenomes</taxon>
    </lineage>
</organism>
<protein>
    <submittedName>
        <fullName evidence="2">Putative homing endonuclease</fullName>
    </submittedName>
</protein>
<evidence type="ECO:0000313" key="2">
    <source>
        <dbReference type="EMBL" id="QJA75534.1"/>
    </source>
</evidence>
<dbReference type="AlphaFoldDB" id="A0A6M3K085"/>
<sequence length="1112" mass="128002">MELNSYQTVLDETSIDREVYAEMVEFISTVKFIQDLISKDRRRISDLERDELGRIKVDITNPHILEDMDYFRPAALHYNKFKKYTNLFPNPHSTSSYYKFWKEEARRCREGYIREYDGEWIPGPYYFYLNYSPILKSKVVSGSKKAERYKGFPDVYDGSYLHYHYIEQAKWAGKHCGELKRRGVGFSYEGSSGLTRLAVLGDTSFNKEGVKSFAIASEKEYLIKDGILNKFEDNIDWCASTTPWPRLKSKDSLNNMVWEFGYVDSDGLTHGTRNSVIGVTTQGNPEHAHPYSELIVTPSGIKRWESIKIGDVVFSCNGSTTKVVNTIEFGEKDVYKIDFKDGRSVSASGDHRWDIGRRKTLWENKKSCLRVIDEILTTIELEKLLKLSSPKFPRIKIADAVEFPVQNVPIEPYTLGLLLGDGTLKRVSNTQSPITMKWSDFDEIKEYIPYNTRHENWGGDIRNLIYIPNGRKLLEELKLNGKTSGDKFIPNIYKFNSKEVRFSILSGLLDADGCIGKDFGTIEYSTKSKQLAEDFIWILRSLGINGKIGSRITKGTTYYRCWVYCDPSETRLFKLPRKYERISMKKYNSYANSKRKFTVITKVSFSHREKVKCITVDSPDSKYLIGDFIPTLNCRGKRGPIYYDEWGLFPNLLKTWNIARESVEEGDFAHSIMIGGGTGGTESADFAGAEEMFYNATGYNILDLPNVYDKNTNGQTRCAFFFPAYLNRLGKYDKDGNSDVIGALIEIIQRRVNIKYNSTDPNTLVQHKAEMCITPQEAVLRREGSIFPVSDLKDYLAEVLTDYNKFVSAHYVGHLKVSLTGAITWDKEELHPPLRNYPLRDELDKIGCVEIFEMPRRMQDGTIPSWRYLAGLDPIDVDASLYTNSLGSIFVFDTWTNRIVAEYSGRPRMAAEFYDICVRLLRFYNAIANYENNLKGLFQYFDTTRNLQYLCDTPQVLRDMDYIKGATFGNRSKGTCTNKMINAWGRKLQADWLIGQAYTPFDDDDSSDEQGNIIERPSLLNLHKVRSIGYLRELIRWNPDDNFDRISAMGMLMVLKADREKYEQYRYEDKIKTVLDDPWFKSFGGFSGKTKIVNPAKSVEGLRYIIDKKVVE</sequence>
<dbReference type="InterPro" id="IPR004042">
    <property type="entry name" value="Intein_endonuc_central"/>
</dbReference>
<dbReference type="SUPFAM" id="SSF55608">
    <property type="entry name" value="Homing endonucleases"/>
    <property type="match status" value="1"/>
</dbReference>
<evidence type="ECO:0000259" key="1">
    <source>
        <dbReference type="PROSITE" id="PS50819"/>
    </source>
</evidence>
<reference evidence="2" key="1">
    <citation type="submission" date="2020-03" db="EMBL/GenBank/DDBJ databases">
        <title>The deep terrestrial virosphere.</title>
        <authorList>
            <person name="Holmfeldt K."/>
            <person name="Nilsson E."/>
            <person name="Simone D."/>
            <person name="Lopez-Fernandez M."/>
            <person name="Wu X."/>
            <person name="de Brujin I."/>
            <person name="Lundin D."/>
            <person name="Andersson A."/>
            <person name="Bertilsson S."/>
            <person name="Dopson M."/>
        </authorList>
    </citation>
    <scope>NUCLEOTIDE SEQUENCE</scope>
    <source>
        <strain evidence="2">MM415A01764</strain>
    </source>
</reference>
<dbReference type="GO" id="GO:0016539">
    <property type="term" value="P:intein-mediated protein splicing"/>
    <property type="evidence" value="ECO:0007669"/>
    <property type="project" value="InterPro"/>
</dbReference>
<dbReference type="Gene3D" id="3.10.28.10">
    <property type="entry name" value="Homing endonucleases"/>
    <property type="match status" value="1"/>
</dbReference>
<dbReference type="SUPFAM" id="SSF51294">
    <property type="entry name" value="Hedgehog/intein (Hint) domain"/>
    <property type="match status" value="1"/>
</dbReference>
<dbReference type="PROSITE" id="PS50819">
    <property type="entry name" value="INTEIN_ENDONUCLEASE"/>
    <property type="match status" value="1"/>
</dbReference>
<dbReference type="GO" id="GO:0004519">
    <property type="term" value="F:endonuclease activity"/>
    <property type="evidence" value="ECO:0007669"/>
    <property type="project" value="UniProtKB-KW"/>
</dbReference>
<dbReference type="Gene3D" id="3.30.420.240">
    <property type="match status" value="1"/>
</dbReference>
<dbReference type="PRINTS" id="PR00379">
    <property type="entry name" value="INTEIN"/>
</dbReference>
<name>A0A6M3K085_9ZZZZ</name>
<dbReference type="InterPro" id="IPR036844">
    <property type="entry name" value="Hint_dom_sf"/>
</dbReference>
<keyword evidence="2" id="KW-0378">Hydrolase</keyword>
<dbReference type="Pfam" id="PF14528">
    <property type="entry name" value="LAGLIDADG_3"/>
    <property type="match status" value="1"/>
</dbReference>
<keyword evidence="2" id="KW-0540">Nuclease</keyword>
<dbReference type="InterPro" id="IPR027434">
    <property type="entry name" value="Homing_endonucl"/>
</dbReference>
<gene>
    <name evidence="2" type="ORF">MM415A01764_0003</name>
</gene>
<dbReference type="EMBL" id="MT142169">
    <property type="protein sequence ID" value="QJA75534.1"/>
    <property type="molecule type" value="Genomic_DNA"/>
</dbReference>
<accession>A0A6M3K085</accession>
<proteinExistence type="predicted"/>
<feature type="domain" description="DOD-type homing endonuclease" evidence="1">
    <location>
        <begin position="414"/>
        <end position="544"/>
    </location>
</feature>